<sequence length="95" mass="10426">MEAVTIAKSAYQCRTCNTLDTEGQPACTVQLLLQRIAADDKHLGGGHSSVSERPRHMNCALDRPSVHNLRPGDNPQPKYSTQLSGPSTDRHERCV</sequence>
<accession>A0AAE0Z0N3</accession>
<keyword evidence="3" id="KW-1185">Reference proteome</keyword>
<evidence type="ECO:0000313" key="2">
    <source>
        <dbReference type="EMBL" id="KAK3760582.1"/>
    </source>
</evidence>
<protein>
    <submittedName>
        <fullName evidence="2">Uncharacterized protein</fullName>
    </submittedName>
</protein>
<dbReference type="AlphaFoldDB" id="A0AAE0Z0N3"/>
<feature type="region of interest" description="Disordered" evidence="1">
    <location>
        <begin position="62"/>
        <end position="95"/>
    </location>
</feature>
<evidence type="ECO:0000313" key="3">
    <source>
        <dbReference type="Proteomes" id="UP001283361"/>
    </source>
</evidence>
<dbReference type="EMBL" id="JAWDGP010004972">
    <property type="protein sequence ID" value="KAK3760582.1"/>
    <property type="molecule type" value="Genomic_DNA"/>
</dbReference>
<feature type="compositionally biased region" description="Polar residues" evidence="1">
    <location>
        <begin position="77"/>
        <end position="87"/>
    </location>
</feature>
<name>A0AAE0Z0N3_9GAST</name>
<gene>
    <name evidence="2" type="ORF">RRG08_022864</name>
</gene>
<proteinExistence type="predicted"/>
<reference evidence="2" key="1">
    <citation type="journal article" date="2023" name="G3 (Bethesda)">
        <title>A reference genome for the long-term kleptoplast-retaining sea slug Elysia crispata morphotype clarki.</title>
        <authorList>
            <person name="Eastman K.E."/>
            <person name="Pendleton A.L."/>
            <person name="Shaikh M.A."/>
            <person name="Suttiyut T."/>
            <person name="Ogas R."/>
            <person name="Tomko P."/>
            <person name="Gavelis G."/>
            <person name="Widhalm J.R."/>
            <person name="Wisecaver J.H."/>
        </authorList>
    </citation>
    <scope>NUCLEOTIDE SEQUENCE</scope>
    <source>
        <strain evidence="2">ECLA1</strain>
    </source>
</reference>
<organism evidence="2 3">
    <name type="scientific">Elysia crispata</name>
    <name type="common">lettuce slug</name>
    <dbReference type="NCBI Taxonomy" id="231223"/>
    <lineage>
        <taxon>Eukaryota</taxon>
        <taxon>Metazoa</taxon>
        <taxon>Spiralia</taxon>
        <taxon>Lophotrochozoa</taxon>
        <taxon>Mollusca</taxon>
        <taxon>Gastropoda</taxon>
        <taxon>Heterobranchia</taxon>
        <taxon>Euthyneura</taxon>
        <taxon>Panpulmonata</taxon>
        <taxon>Sacoglossa</taxon>
        <taxon>Placobranchoidea</taxon>
        <taxon>Plakobranchidae</taxon>
        <taxon>Elysia</taxon>
    </lineage>
</organism>
<comment type="caution">
    <text evidence="2">The sequence shown here is derived from an EMBL/GenBank/DDBJ whole genome shotgun (WGS) entry which is preliminary data.</text>
</comment>
<evidence type="ECO:0000256" key="1">
    <source>
        <dbReference type="SAM" id="MobiDB-lite"/>
    </source>
</evidence>
<dbReference type="Proteomes" id="UP001283361">
    <property type="component" value="Unassembled WGS sequence"/>
</dbReference>